<keyword evidence="6" id="KW-1185">Reference proteome</keyword>
<dbReference type="InterPro" id="IPR023210">
    <property type="entry name" value="NADP_OxRdtase_dom"/>
</dbReference>
<keyword evidence="3" id="KW-0411">Iron-sulfur</keyword>
<feature type="domain" description="4Fe-4S ferredoxin-type" evidence="4">
    <location>
        <begin position="297"/>
        <end position="328"/>
    </location>
</feature>
<evidence type="ECO:0000256" key="1">
    <source>
        <dbReference type="ARBA" id="ARBA00022723"/>
    </source>
</evidence>
<dbReference type="PROSITE" id="PS51379">
    <property type="entry name" value="4FE4S_FER_2"/>
    <property type="match status" value="1"/>
</dbReference>
<evidence type="ECO:0000256" key="2">
    <source>
        <dbReference type="ARBA" id="ARBA00023004"/>
    </source>
</evidence>
<evidence type="ECO:0000313" key="5">
    <source>
        <dbReference type="EMBL" id="MBC5779041.1"/>
    </source>
</evidence>
<dbReference type="Proteomes" id="UP000649826">
    <property type="component" value="Unassembled WGS sequence"/>
</dbReference>
<dbReference type="PROSITE" id="PS00198">
    <property type="entry name" value="4FE4S_FER_1"/>
    <property type="match status" value="1"/>
</dbReference>
<keyword evidence="1" id="KW-0479">Metal-binding</keyword>
<dbReference type="Gene3D" id="3.20.20.100">
    <property type="entry name" value="NADP-dependent oxidoreductase domain"/>
    <property type="match status" value="1"/>
</dbReference>
<name>A0ABR7IG92_9FIRM</name>
<dbReference type="EMBL" id="JACOQG010000005">
    <property type="protein sequence ID" value="MBC5779041.1"/>
    <property type="molecule type" value="Genomic_DNA"/>
</dbReference>
<dbReference type="PANTHER" id="PTHR43312">
    <property type="entry name" value="D-THREO-ALDOSE 1-DEHYDROGENASE"/>
    <property type="match status" value="1"/>
</dbReference>
<dbReference type="InterPro" id="IPR017896">
    <property type="entry name" value="4Fe4S_Fe-S-bd"/>
</dbReference>
<keyword evidence="2" id="KW-0408">Iron</keyword>
<accession>A0ABR7IG92</accession>
<dbReference type="InterPro" id="IPR053135">
    <property type="entry name" value="AKR2_Oxidoreductase"/>
</dbReference>
<evidence type="ECO:0000313" key="6">
    <source>
        <dbReference type="Proteomes" id="UP000649826"/>
    </source>
</evidence>
<protein>
    <submittedName>
        <fullName evidence="5">Aldo/keto reductase</fullName>
    </submittedName>
</protein>
<gene>
    <name evidence="5" type="ORF">H8Z82_05090</name>
</gene>
<dbReference type="Pfam" id="PF00248">
    <property type="entry name" value="Aldo_ket_red"/>
    <property type="match status" value="2"/>
</dbReference>
<comment type="caution">
    <text evidence="5">The sequence shown here is derived from an EMBL/GenBank/DDBJ whole genome shotgun (WGS) entry which is preliminary data.</text>
</comment>
<sequence length="335" mass="37405">MEYVTLGKTGLKVSKIGLGGIPIQKIDAEGTRTLMHKLSDRGVNYIDTARGYTVSEEYLGYALEGIRDKFVIATKSMARTREAMAADIKKSLCNLKTDYIDIYQVHNPSMEQLDQVLAKDGALEALQEAKKDGKIGHLGLTAHSVEVFERALDLDWVETIMFPYNIVESQGEELIAECRKRNIGFIDMKPLAGGAIENGTLALRYICSNPNVTIVIPGMAEEHEMEENIKACLDSSPLSQAELDEIRKVREQLGTNFCRRCNYCAPCSAGISIPNVFLFAGYLNRYDLGEWARSRYSTLQAKASDCIECGVCETRCPYHLPIRKMMKECAEQFGE</sequence>
<proteinExistence type="predicted"/>
<organism evidence="5 6">
    <name type="scientific">Blautia difficilis</name>
    <dbReference type="NCBI Taxonomy" id="2763027"/>
    <lineage>
        <taxon>Bacteria</taxon>
        <taxon>Bacillati</taxon>
        <taxon>Bacillota</taxon>
        <taxon>Clostridia</taxon>
        <taxon>Lachnospirales</taxon>
        <taxon>Lachnospiraceae</taxon>
        <taxon>Blautia</taxon>
    </lineage>
</organism>
<dbReference type="InterPro" id="IPR017900">
    <property type="entry name" value="4Fe4S_Fe_S_CS"/>
</dbReference>
<dbReference type="InterPro" id="IPR036812">
    <property type="entry name" value="NAD(P)_OxRdtase_dom_sf"/>
</dbReference>
<dbReference type="CDD" id="cd19100">
    <property type="entry name" value="AKR_unchar"/>
    <property type="match status" value="1"/>
</dbReference>
<evidence type="ECO:0000259" key="4">
    <source>
        <dbReference type="PROSITE" id="PS51379"/>
    </source>
</evidence>
<evidence type="ECO:0000256" key="3">
    <source>
        <dbReference type="ARBA" id="ARBA00023014"/>
    </source>
</evidence>
<dbReference type="SUPFAM" id="SSF51430">
    <property type="entry name" value="NAD(P)-linked oxidoreductase"/>
    <property type="match status" value="1"/>
</dbReference>
<dbReference type="Pfam" id="PF13534">
    <property type="entry name" value="Fer4_17"/>
    <property type="match status" value="1"/>
</dbReference>
<reference evidence="5 6" key="1">
    <citation type="submission" date="2020-08" db="EMBL/GenBank/DDBJ databases">
        <title>Genome public.</title>
        <authorList>
            <person name="Liu C."/>
            <person name="Sun Q."/>
        </authorList>
    </citation>
    <scope>NUCLEOTIDE SEQUENCE [LARGE SCALE GENOMIC DNA]</scope>
    <source>
        <strain evidence="5 6">M29</strain>
    </source>
</reference>
<dbReference type="RefSeq" id="WP_186994470.1">
    <property type="nucleotide sequence ID" value="NZ_JACOQG010000005.1"/>
</dbReference>
<dbReference type="SUPFAM" id="SSF46548">
    <property type="entry name" value="alpha-helical ferredoxin"/>
    <property type="match status" value="1"/>
</dbReference>
<dbReference type="PANTHER" id="PTHR43312:SF1">
    <property type="entry name" value="NADP-DEPENDENT OXIDOREDUCTASE DOMAIN-CONTAINING PROTEIN"/>
    <property type="match status" value="1"/>
</dbReference>